<comment type="function">
    <text evidence="5">Removes the formyl group from the N-terminal Met of newly synthesized proteins.</text>
</comment>
<keyword evidence="3" id="KW-0378">Hydrolase</keyword>
<dbReference type="PANTHER" id="PTHR10458:SF2">
    <property type="entry name" value="PEPTIDE DEFORMYLASE, MITOCHONDRIAL"/>
    <property type="match status" value="1"/>
</dbReference>
<evidence type="ECO:0000256" key="1">
    <source>
        <dbReference type="ARBA" id="ARBA00010759"/>
    </source>
</evidence>
<gene>
    <name evidence="6" type="ORF">UFOPK1413_00539</name>
</gene>
<dbReference type="GO" id="GO:0006412">
    <property type="term" value="P:translation"/>
    <property type="evidence" value="ECO:0007669"/>
    <property type="project" value="UniProtKB-KW"/>
</dbReference>
<dbReference type="InterPro" id="IPR036821">
    <property type="entry name" value="Peptide_deformylase_sf"/>
</dbReference>
<accession>A0A6J6BDQ0</accession>
<evidence type="ECO:0000256" key="4">
    <source>
        <dbReference type="ARBA" id="ARBA00022917"/>
    </source>
</evidence>
<comment type="similarity">
    <text evidence="1">Belongs to the polypeptide deformylase family.</text>
</comment>
<evidence type="ECO:0000256" key="2">
    <source>
        <dbReference type="ARBA" id="ARBA00022723"/>
    </source>
</evidence>
<dbReference type="NCBIfam" id="NF001159">
    <property type="entry name" value="PRK00150.1-3"/>
    <property type="match status" value="1"/>
</dbReference>
<sequence>MRIRDIVITGNPVLHRPCTRVEHIDEHLKELVQDMFATMELAPGVGLAAPQVGVDLALFVYDWVDEEDVQHRGVAINPTLMIEPAPIGPLDEDEELEGCLSVPGERFPLRRSDRASLTATNLDGNEFTIHAEGWLARIFQHEFDHILGVLYVDRLIEPHQTEARDAIRKIGWGVPGFSWLPGRDHLED</sequence>
<protein>
    <submittedName>
        <fullName evidence="6">Unannotated protein</fullName>
    </submittedName>
</protein>
<dbReference type="Pfam" id="PF01327">
    <property type="entry name" value="Pep_deformylase"/>
    <property type="match status" value="1"/>
</dbReference>
<evidence type="ECO:0000313" key="6">
    <source>
        <dbReference type="EMBL" id="CAB4537112.1"/>
    </source>
</evidence>
<dbReference type="HAMAP" id="MF_00163">
    <property type="entry name" value="Pep_deformylase"/>
    <property type="match status" value="1"/>
</dbReference>
<dbReference type="PRINTS" id="PR01576">
    <property type="entry name" value="PDEFORMYLASE"/>
</dbReference>
<dbReference type="GO" id="GO:0046872">
    <property type="term" value="F:metal ion binding"/>
    <property type="evidence" value="ECO:0007669"/>
    <property type="project" value="UniProtKB-KW"/>
</dbReference>
<keyword evidence="2" id="KW-0479">Metal-binding</keyword>
<evidence type="ECO:0000256" key="5">
    <source>
        <dbReference type="ARBA" id="ARBA00037114"/>
    </source>
</evidence>
<dbReference type="AlphaFoldDB" id="A0A6J6BDQ0"/>
<dbReference type="InterPro" id="IPR023635">
    <property type="entry name" value="Peptide_deformylase"/>
</dbReference>
<dbReference type="CDD" id="cd00487">
    <property type="entry name" value="Pep_deformylase"/>
    <property type="match status" value="1"/>
</dbReference>
<reference evidence="6" key="1">
    <citation type="submission" date="2020-05" db="EMBL/GenBank/DDBJ databases">
        <authorList>
            <person name="Chiriac C."/>
            <person name="Salcher M."/>
            <person name="Ghai R."/>
            <person name="Kavagutti S V."/>
        </authorList>
    </citation>
    <scope>NUCLEOTIDE SEQUENCE</scope>
</reference>
<organism evidence="6">
    <name type="scientific">freshwater metagenome</name>
    <dbReference type="NCBI Taxonomy" id="449393"/>
    <lineage>
        <taxon>unclassified sequences</taxon>
        <taxon>metagenomes</taxon>
        <taxon>ecological metagenomes</taxon>
    </lineage>
</organism>
<dbReference type="Gene3D" id="3.90.45.10">
    <property type="entry name" value="Peptide deformylase"/>
    <property type="match status" value="1"/>
</dbReference>
<dbReference type="PANTHER" id="PTHR10458">
    <property type="entry name" value="PEPTIDE DEFORMYLASE"/>
    <property type="match status" value="1"/>
</dbReference>
<dbReference type="GO" id="GO:0042586">
    <property type="term" value="F:peptide deformylase activity"/>
    <property type="evidence" value="ECO:0007669"/>
    <property type="project" value="InterPro"/>
</dbReference>
<keyword evidence="4" id="KW-0648">Protein biosynthesis</keyword>
<dbReference type="EMBL" id="CAEZSG010000067">
    <property type="protein sequence ID" value="CAB4537112.1"/>
    <property type="molecule type" value="Genomic_DNA"/>
</dbReference>
<dbReference type="PIRSF" id="PIRSF004749">
    <property type="entry name" value="Pep_def"/>
    <property type="match status" value="1"/>
</dbReference>
<evidence type="ECO:0000256" key="3">
    <source>
        <dbReference type="ARBA" id="ARBA00022801"/>
    </source>
</evidence>
<proteinExistence type="inferred from homology"/>
<dbReference type="NCBIfam" id="TIGR00079">
    <property type="entry name" value="pept_deformyl"/>
    <property type="match status" value="1"/>
</dbReference>
<name>A0A6J6BDQ0_9ZZZZ</name>
<dbReference type="SUPFAM" id="SSF56420">
    <property type="entry name" value="Peptide deformylase"/>
    <property type="match status" value="1"/>
</dbReference>